<dbReference type="InterPro" id="IPR036875">
    <property type="entry name" value="Znf_CCHC_sf"/>
</dbReference>
<dbReference type="SMART" id="SM00343">
    <property type="entry name" value="ZnF_C2HC"/>
    <property type="match status" value="4"/>
</dbReference>
<reference evidence="5 6" key="1">
    <citation type="submission" date="2024-05" db="EMBL/GenBank/DDBJ databases">
        <title>A draft genome resource for the thread blight pathogen Marasmius tenuissimus strain MS-2.</title>
        <authorList>
            <person name="Yulfo-Soto G.E."/>
            <person name="Baruah I.K."/>
            <person name="Amoako-Attah I."/>
            <person name="Bukari Y."/>
            <person name="Meinhardt L.W."/>
            <person name="Bailey B.A."/>
            <person name="Cohen S.P."/>
        </authorList>
    </citation>
    <scope>NUCLEOTIDE SEQUENCE [LARGE SCALE GENOMIC DNA]</scope>
    <source>
        <strain evidence="5 6">MS-2</strain>
    </source>
</reference>
<keyword evidence="2" id="KW-0863">Zinc-finger</keyword>
<dbReference type="EMBL" id="JBBXMP010000002">
    <property type="protein sequence ID" value="KAL0071832.1"/>
    <property type="molecule type" value="Genomic_DNA"/>
</dbReference>
<keyword evidence="2" id="KW-0862">Zinc</keyword>
<evidence type="ECO:0000256" key="2">
    <source>
        <dbReference type="PROSITE-ProRule" id="PRU00047"/>
    </source>
</evidence>
<evidence type="ECO:0000313" key="6">
    <source>
        <dbReference type="Proteomes" id="UP001437256"/>
    </source>
</evidence>
<comment type="caution">
    <text evidence="5">The sequence shown here is derived from an EMBL/GenBank/DDBJ whole genome shotgun (WGS) entry which is preliminary data.</text>
</comment>
<sequence length="309" mass="33779">MTRITNFGRKRTYLESTVPHREPEETQPSPIATSASTSASNENVTDSNEQPPKKKRKRTKKPQRTGNSAADVDGEVKAPIDGEADTASSSNTHRTQKKSSKKDKGRKGKAIDKDVAIRSESRRLKRIAARDADTTCFACREKGHSARDCPKEGGDKKSVGICYRCGSTRHNLSKCKKPQDPLDPMPFATCFVCNGKGHLASACSQNKDKGVYPNGGCCKLCGDTTHLAKDCGIRKKDTNALTQVIGVERNIGADEDDFHVIGRRKQELDKEDKKVDKIQRSMDVRVGAQSGGLKMSGKAPAKPKTVVFF</sequence>
<feature type="compositionally biased region" description="Basic residues" evidence="3">
    <location>
        <begin position="94"/>
        <end position="108"/>
    </location>
</feature>
<keyword evidence="2" id="KW-0479">Metal-binding</keyword>
<organism evidence="5 6">
    <name type="scientific">Marasmius tenuissimus</name>
    <dbReference type="NCBI Taxonomy" id="585030"/>
    <lineage>
        <taxon>Eukaryota</taxon>
        <taxon>Fungi</taxon>
        <taxon>Dikarya</taxon>
        <taxon>Basidiomycota</taxon>
        <taxon>Agaricomycotina</taxon>
        <taxon>Agaricomycetes</taxon>
        <taxon>Agaricomycetidae</taxon>
        <taxon>Agaricales</taxon>
        <taxon>Marasmiineae</taxon>
        <taxon>Marasmiaceae</taxon>
        <taxon>Marasmius</taxon>
    </lineage>
</organism>
<dbReference type="Pfam" id="PF00098">
    <property type="entry name" value="zf-CCHC"/>
    <property type="match status" value="1"/>
</dbReference>
<proteinExistence type="predicted"/>
<dbReference type="Proteomes" id="UP001437256">
    <property type="component" value="Unassembled WGS sequence"/>
</dbReference>
<dbReference type="Gene3D" id="4.10.60.10">
    <property type="entry name" value="Zinc finger, CCHC-type"/>
    <property type="match status" value="2"/>
</dbReference>
<evidence type="ECO:0000313" key="5">
    <source>
        <dbReference type="EMBL" id="KAL0071832.1"/>
    </source>
</evidence>
<feature type="region of interest" description="Disordered" evidence="3">
    <location>
        <begin position="1"/>
        <end position="113"/>
    </location>
</feature>
<dbReference type="InterPro" id="IPR042246">
    <property type="entry name" value="ZCCHC9"/>
</dbReference>
<evidence type="ECO:0000256" key="3">
    <source>
        <dbReference type="SAM" id="MobiDB-lite"/>
    </source>
</evidence>
<dbReference type="InterPro" id="IPR001878">
    <property type="entry name" value="Znf_CCHC"/>
</dbReference>
<dbReference type="PANTHER" id="PTHR46242">
    <property type="entry name" value="ZINC FINGER CCHC DOMAIN-CONTAINING PROTEIN 9 ZCCHC9"/>
    <property type="match status" value="1"/>
</dbReference>
<keyword evidence="6" id="KW-1185">Reference proteome</keyword>
<feature type="domain" description="CCHC-type" evidence="4">
    <location>
        <begin position="136"/>
        <end position="151"/>
    </location>
</feature>
<gene>
    <name evidence="5" type="ORF">AAF712_000754</name>
</gene>
<evidence type="ECO:0000259" key="4">
    <source>
        <dbReference type="PROSITE" id="PS50158"/>
    </source>
</evidence>
<dbReference type="PROSITE" id="PS50158">
    <property type="entry name" value="ZF_CCHC"/>
    <property type="match status" value="1"/>
</dbReference>
<name>A0ABR3AGW8_9AGAR</name>
<dbReference type="PANTHER" id="PTHR46242:SF1">
    <property type="entry name" value="ZINC FINGER CCHC DOMAIN-CONTAINING PROTEIN 9"/>
    <property type="match status" value="1"/>
</dbReference>
<feature type="compositionally biased region" description="Basic residues" evidence="3">
    <location>
        <begin position="53"/>
        <end position="63"/>
    </location>
</feature>
<keyword evidence="1" id="KW-0507">mRNA processing</keyword>
<evidence type="ECO:0000256" key="1">
    <source>
        <dbReference type="ARBA" id="ARBA00022664"/>
    </source>
</evidence>
<protein>
    <recommendedName>
        <fullName evidence="4">CCHC-type domain-containing protein</fullName>
    </recommendedName>
</protein>
<dbReference type="SUPFAM" id="SSF57756">
    <property type="entry name" value="Retrovirus zinc finger-like domains"/>
    <property type="match status" value="2"/>
</dbReference>
<accession>A0ABR3AGW8</accession>